<proteinExistence type="predicted"/>
<dbReference type="AlphaFoldDB" id="A0A0C5WDT5"/>
<dbReference type="InterPro" id="IPR052353">
    <property type="entry name" value="Benzoxazolinone_Detox_Enz"/>
</dbReference>
<dbReference type="HOGENOM" id="CLU_082566_1_0_10"/>
<evidence type="ECO:0000313" key="2">
    <source>
        <dbReference type="EMBL" id="AJR03409.1"/>
    </source>
</evidence>
<accession>A0A0C5WDT5</accession>
<feature type="domain" description="MOSC" evidence="1">
    <location>
        <begin position="28"/>
        <end position="163"/>
    </location>
</feature>
<dbReference type="Proteomes" id="UP000032229">
    <property type="component" value="Chromosome"/>
</dbReference>
<dbReference type="GO" id="GO:0030151">
    <property type="term" value="F:molybdenum ion binding"/>
    <property type="evidence" value="ECO:0007669"/>
    <property type="project" value="InterPro"/>
</dbReference>
<dbReference type="EMBL" id="CP007202">
    <property type="protein sequence ID" value="AJR03409.1"/>
    <property type="molecule type" value="Genomic_DNA"/>
</dbReference>
<dbReference type="InterPro" id="IPR011037">
    <property type="entry name" value="Pyrv_Knase-like_insert_dom_sf"/>
</dbReference>
<dbReference type="PANTHER" id="PTHR30212">
    <property type="entry name" value="PROTEIN YIIM"/>
    <property type="match status" value="1"/>
</dbReference>
<reference evidence="2 3" key="1">
    <citation type="submission" date="2014-02" db="EMBL/GenBank/DDBJ databases">
        <authorList>
            <person name="Young C.-C."/>
            <person name="Hameed A."/>
            <person name="Huang H.-C."/>
            <person name="Shahina M."/>
        </authorList>
    </citation>
    <scope>NUCLEOTIDE SEQUENCE [LARGE SCALE GENOMIC DNA]</scope>
    <source>
        <strain evidence="2 3">CC-SAMT-1</strain>
    </source>
</reference>
<evidence type="ECO:0000259" key="1">
    <source>
        <dbReference type="PROSITE" id="PS51340"/>
    </source>
</evidence>
<evidence type="ECO:0000313" key="3">
    <source>
        <dbReference type="Proteomes" id="UP000032229"/>
    </source>
</evidence>
<dbReference type="PATRIC" id="fig|1454006.5.peg.1373"/>
<dbReference type="InterPro" id="IPR005302">
    <property type="entry name" value="MoCF_Sase_C"/>
</dbReference>
<organism evidence="2 3">
    <name type="scientific">Siansivirga zeaxanthinifaciens CC-SAMT-1</name>
    <dbReference type="NCBI Taxonomy" id="1454006"/>
    <lineage>
        <taxon>Bacteria</taxon>
        <taxon>Pseudomonadati</taxon>
        <taxon>Bacteroidota</taxon>
        <taxon>Flavobacteriia</taxon>
        <taxon>Flavobacteriales</taxon>
        <taxon>Flavobacteriaceae</taxon>
        <taxon>Siansivirga</taxon>
    </lineage>
</organism>
<sequence>MQIISTNIAQPTTFNWMGEQITTGIYKKPTKKPIYLSKNGVVGDEVSDKEAHGDAFKACYMFSEDCYPYWKNLYPHLEWDYGMFGENLTVKGFDETKVLVGNIYKLGSALVEITQPREPCFKFGYKFGSQHVLKQFIKRGRPGTYLRVIEAGYVSVGDTFNLIETAKNSLTVSELTELIYAKNKDQNLLSKIEHNEAIPIKKRIDLINYNQ</sequence>
<dbReference type="GO" id="GO:0030170">
    <property type="term" value="F:pyridoxal phosphate binding"/>
    <property type="evidence" value="ECO:0007669"/>
    <property type="project" value="InterPro"/>
</dbReference>
<keyword evidence="3" id="KW-1185">Reference proteome</keyword>
<dbReference type="RefSeq" id="WP_044639527.1">
    <property type="nucleotide sequence ID" value="NZ_CP007202.1"/>
</dbReference>
<dbReference type="STRING" id="1454006.AW14_06990"/>
<dbReference type="PANTHER" id="PTHR30212:SF2">
    <property type="entry name" value="PROTEIN YIIM"/>
    <property type="match status" value="1"/>
</dbReference>
<dbReference type="KEGG" id="sze:AW14_06990"/>
<name>A0A0C5WDT5_9FLAO</name>
<dbReference type="OrthoDB" id="9786134at2"/>
<dbReference type="PROSITE" id="PS51340">
    <property type="entry name" value="MOSC"/>
    <property type="match status" value="1"/>
</dbReference>
<dbReference type="SUPFAM" id="SSF50800">
    <property type="entry name" value="PK beta-barrel domain-like"/>
    <property type="match status" value="1"/>
</dbReference>
<dbReference type="GO" id="GO:0003824">
    <property type="term" value="F:catalytic activity"/>
    <property type="evidence" value="ECO:0007669"/>
    <property type="project" value="InterPro"/>
</dbReference>
<dbReference type="Pfam" id="PF03473">
    <property type="entry name" value="MOSC"/>
    <property type="match status" value="1"/>
</dbReference>
<gene>
    <name evidence="2" type="ORF">AW14_06990</name>
</gene>
<dbReference type="Gene3D" id="2.40.33.20">
    <property type="entry name" value="PK beta-barrel domain-like"/>
    <property type="match status" value="1"/>
</dbReference>
<protein>
    <submittedName>
        <fullName evidence="2">Sulfurase</fullName>
    </submittedName>
</protein>